<dbReference type="PANTHER" id="PTHR22683">
    <property type="entry name" value="SPORULATION PROTEIN RELATED"/>
    <property type="match status" value="1"/>
</dbReference>
<dbReference type="PROSITE" id="PS50901">
    <property type="entry name" value="FTSK"/>
    <property type="match status" value="1"/>
</dbReference>
<keyword evidence="2" id="KW-0067">ATP-binding</keyword>
<dbReference type="SUPFAM" id="SSF52540">
    <property type="entry name" value="P-loop containing nucleoside triphosphate hydrolases"/>
    <property type="match status" value="1"/>
</dbReference>
<evidence type="ECO:0000313" key="4">
    <source>
        <dbReference type="Proteomes" id="UP000182204"/>
    </source>
</evidence>
<name>A0A1J1CT22_CLOSG</name>
<accession>A0A1J1CT22</accession>
<dbReference type="Pfam" id="PF01580">
    <property type="entry name" value="FtsK_SpoIIIE"/>
    <property type="match status" value="1"/>
</dbReference>
<dbReference type="GO" id="GO:0003677">
    <property type="term" value="F:DNA binding"/>
    <property type="evidence" value="ECO:0007669"/>
    <property type="project" value="InterPro"/>
</dbReference>
<gene>
    <name evidence="3" type="ORF">NPD5_305</name>
</gene>
<dbReference type="RefSeq" id="WP_072584299.1">
    <property type="nucleotide sequence ID" value="NZ_CP013242.1"/>
</dbReference>
<evidence type="ECO:0000256" key="2">
    <source>
        <dbReference type="ARBA" id="ARBA00022840"/>
    </source>
</evidence>
<dbReference type="Proteomes" id="UP000182204">
    <property type="component" value="Chromosome"/>
</dbReference>
<reference evidence="3 4" key="1">
    <citation type="submission" date="2015-11" db="EMBL/GenBank/DDBJ databases">
        <authorList>
            <person name="Hill K.K."/>
            <person name="Shirey T.B."/>
            <person name="Raphael B."/>
            <person name="Daligault H.E."/>
            <person name="Davenport K.W."/>
            <person name="Bruce D.C."/>
            <person name="Foley B.T."/>
            <person name="Johnson S.L."/>
        </authorList>
    </citation>
    <scope>NUCLEOTIDE SEQUENCE [LARGE SCALE GENOMIC DNA]</scope>
    <source>
        <strain evidence="3 4">CDC_1632</strain>
    </source>
</reference>
<dbReference type="GO" id="GO:0016020">
    <property type="term" value="C:membrane"/>
    <property type="evidence" value="ECO:0007669"/>
    <property type="project" value="UniProtKB-SubCell"/>
</dbReference>
<dbReference type="InterPro" id="IPR027417">
    <property type="entry name" value="P-loop_NTPase"/>
</dbReference>
<dbReference type="InterPro" id="IPR050206">
    <property type="entry name" value="FtsK/SpoIIIE/SftA"/>
</dbReference>
<proteinExistence type="predicted"/>
<dbReference type="InterPro" id="IPR002543">
    <property type="entry name" value="FtsK_dom"/>
</dbReference>
<protein>
    <submittedName>
        <fullName evidence="3">FtsK/SpoIIIE family protein</fullName>
    </submittedName>
</protein>
<dbReference type="Gene3D" id="3.40.50.300">
    <property type="entry name" value="P-loop containing nucleotide triphosphate hydrolases"/>
    <property type="match status" value="1"/>
</dbReference>
<evidence type="ECO:0000313" key="3">
    <source>
        <dbReference type="EMBL" id="APH15921.1"/>
    </source>
</evidence>
<organism evidence="3 4">
    <name type="scientific">Clostridium sporogenes</name>
    <dbReference type="NCBI Taxonomy" id="1509"/>
    <lineage>
        <taxon>Bacteria</taxon>
        <taxon>Bacillati</taxon>
        <taxon>Bacillota</taxon>
        <taxon>Clostridia</taxon>
        <taxon>Eubacteriales</taxon>
        <taxon>Clostridiaceae</taxon>
        <taxon>Clostridium</taxon>
    </lineage>
</organism>
<evidence type="ECO:0000256" key="1">
    <source>
        <dbReference type="ARBA" id="ARBA00022741"/>
    </source>
</evidence>
<keyword evidence="1" id="KW-0547">Nucleotide-binding</keyword>
<dbReference type="GO" id="GO:0005524">
    <property type="term" value="F:ATP binding"/>
    <property type="evidence" value="ECO:0007669"/>
    <property type="project" value="UniProtKB-UniRule"/>
</dbReference>
<dbReference type="PANTHER" id="PTHR22683:SF41">
    <property type="entry name" value="DNA TRANSLOCASE FTSK"/>
    <property type="match status" value="1"/>
</dbReference>
<dbReference type="EMBL" id="CP013243">
    <property type="protein sequence ID" value="APH15921.1"/>
    <property type="molecule type" value="Genomic_DNA"/>
</dbReference>
<sequence length="408" mass="47363">MITEFALAGGLVYGYNYVISSKRKVKKIIKDTLENNNLDYKVINIDNTENGYKIIISLYGVGYEKLENAKDLLESSLGSYVEIQQNENLKTATIYVIEEKLTDSYKYSSVTVKPYELFIGKTYTLKDVILNMRDLPHCLFSGINSSGKTLCMVTALVNLIHFNSSRDIELFLAQVSAKKDLRKFKDIKQCRGYADNLVKAYDMFQYLYHTMEKRISMFNGIKSKYVDDIYEWNKAFPKRKMRVIYLAMDEFTSYMPDALDNKEDTELKTKCLDLLVKLIQQSRCTGIYVLASLQRPDKESLPPRLKAQFNCKVSFKQSNIASSLVVTDSEKAFNLKPKREAIVNADEEYLMKTLYIDNKMIKDILEPHIDMDHKNYYNYKKESLKETNRSIEVEPEKKKSKSRVKICI</sequence>
<dbReference type="AlphaFoldDB" id="A0A1J1CT22"/>